<dbReference type="Pfam" id="PF13416">
    <property type="entry name" value="SBP_bac_8"/>
    <property type="match status" value="1"/>
</dbReference>
<feature type="chain" id="PRO_5038926790" evidence="1">
    <location>
        <begin position="24"/>
        <end position="439"/>
    </location>
</feature>
<proteinExistence type="predicted"/>
<sequence>MAVSHHRRIAVGTAAIALTAALAACGMGGGTAEQTGSNQLTVWFPGTDPAESALVEDTLVPAFEEQTGAEVEVTYVDYADLSNKLTAAFAAGTAPDVFGHGPAAVADFVANDRLEPLQDYVDGLDQADLDDLATALPGGQVDGEQYLVPLQMQGWALAYDRSDFAAAGLDPDSPPTTWEAVRDAAAQLTVRDGDGAITRSGLLLATDPIGRQQSFATLIAGAGGELVDTADLTAAFDTPEGREALDYYVDLFNGDDAVATGLGVTYSANPTAQQPLVTDTASITLLSANAISKLAAEAPDLDLGIMQPLRFEDSDTPAAFGGAGPGLMINADSHVKDLAWQFIEYMTGADVNQEYVASFGGIPVRASAADSGYVAESPVLPAFLDAAPYFVPNPNVPGWVQARDTMDAHLEEALNQKAPTDEVLADMAAAVDDVLESSR</sequence>
<dbReference type="CDD" id="cd14748">
    <property type="entry name" value="PBP2_UgpB"/>
    <property type="match status" value="1"/>
</dbReference>
<dbReference type="InterPro" id="IPR050490">
    <property type="entry name" value="Bact_solute-bd_prot1"/>
</dbReference>
<protein>
    <submittedName>
        <fullName evidence="2">Carbohydrate ABC transporter substrate-binding protein (CUT1 family)</fullName>
    </submittedName>
</protein>
<dbReference type="Proteomes" id="UP000238176">
    <property type="component" value="Unassembled WGS sequence"/>
</dbReference>
<dbReference type="PANTHER" id="PTHR43649">
    <property type="entry name" value="ARABINOSE-BINDING PROTEIN-RELATED"/>
    <property type="match status" value="1"/>
</dbReference>
<evidence type="ECO:0000256" key="1">
    <source>
        <dbReference type="SAM" id="SignalP"/>
    </source>
</evidence>
<name>A0A2T0UL40_9ACTN</name>
<dbReference type="Gene3D" id="3.40.190.10">
    <property type="entry name" value="Periplasmic binding protein-like II"/>
    <property type="match status" value="1"/>
</dbReference>
<dbReference type="PROSITE" id="PS51257">
    <property type="entry name" value="PROKAR_LIPOPROTEIN"/>
    <property type="match status" value="1"/>
</dbReference>
<evidence type="ECO:0000313" key="2">
    <source>
        <dbReference type="EMBL" id="PRY58649.1"/>
    </source>
</evidence>
<comment type="caution">
    <text evidence="2">The sequence shown here is derived from an EMBL/GenBank/DDBJ whole genome shotgun (WGS) entry which is preliminary data.</text>
</comment>
<dbReference type="PANTHER" id="PTHR43649:SF12">
    <property type="entry name" value="DIACETYLCHITOBIOSE BINDING PROTEIN DASA"/>
    <property type="match status" value="1"/>
</dbReference>
<keyword evidence="1" id="KW-0732">Signal</keyword>
<dbReference type="EMBL" id="PVTJ01000005">
    <property type="protein sequence ID" value="PRY58649.1"/>
    <property type="molecule type" value="Genomic_DNA"/>
</dbReference>
<accession>A0A2T0UL40</accession>
<dbReference type="AlphaFoldDB" id="A0A2T0UL40"/>
<feature type="signal peptide" evidence="1">
    <location>
        <begin position="1"/>
        <end position="23"/>
    </location>
</feature>
<gene>
    <name evidence="2" type="ORF">B0I28_105364</name>
</gene>
<organism evidence="2 3">
    <name type="scientific">Glycomyces artemisiae</name>
    <dbReference type="NCBI Taxonomy" id="1076443"/>
    <lineage>
        <taxon>Bacteria</taxon>
        <taxon>Bacillati</taxon>
        <taxon>Actinomycetota</taxon>
        <taxon>Actinomycetes</taxon>
        <taxon>Glycomycetales</taxon>
        <taxon>Glycomycetaceae</taxon>
        <taxon>Glycomyces</taxon>
    </lineage>
</organism>
<dbReference type="RefSeq" id="WP_106364711.1">
    <property type="nucleotide sequence ID" value="NZ_PVTJ01000005.1"/>
</dbReference>
<dbReference type="InterPro" id="IPR006059">
    <property type="entry name" value="SBP"/>
</dbReference>
<reference evidence="2 3" key="1">
    <citation type="submission" date="2018-03" db="EMBL/GenBank/DDBJ databases">
        <title>Genomic Encyclopedia of Type Strains, Phase III (KMG-III): the genomes of soil and plant-associated and newly described type strains.</title>
        <authorList>
            <person name="Whitman W."/>
        </authorList>
    </citation>
    <scope>NUCLEOTIDE SEQUENCE [LARGE SCALE GENOMIC DNA]</scope>
    <source>
        <strain evidence="2 3">CGMCC 4.7067</strain>
    </source>
</reference>
<evidence type="ECO:0000313" key="3">
    <source>
        <dbReference type="Proteomes" id="UP000238176"/>
    </source>
</evidence>
<dbReference type="OrthoDB" id="2515046at2"/>
<keyword evidence="3" id="KW-1185">Reference proteome</keyword>
<dbReference type="SUPFAM" id="SSF53850">
    <property type="entry name" value="Periplasmic binding protein-like II"/>
    <property type="match status" value="1"/>
</dbReference>